<dbReference type="RefSeq" id="WP_147086077.1">
    <property type="nucleotide sequence ID" value="NZ_VORM01000019.1"/>
</dbReference>
<dbReference type="InterPro" id="IPR032286">
    <property type="entry name" value="DUF4837"/>
</dbReference>
<keyword evidence="2" id="KW-1185">Reference proteome</keyword>
<sequence length="323" mass="36552">MKSTFLILISLIFCFSCQDEDAKRIVSSSSGNINSIVVVADNLLWENNVGETIRRVLAAPVEGLSVEEPLFAMKQMPPEVFEGFARKNRTVLKIEKGKEANTQIAQDSYARPQIVVVISGKTNEEIIEQIEMNAAKIIDAFNKQEITEKQRRISKSLFNDKDLEKDLGVSMNFPTAYRMAKAEDNFFWLRRDIKTGTIDMMVYEVPLSAIRSGDSTVVDIVRVRDSVGKKYIEGPLEGSYLATEDAFTPFISKTILDNKPAYETKGLWDVKNAFMSGPFINYAIEDKINNRYVIIEGYVFAPSVEKRDYMFELESILKSASIK</sequence>
<accession>A0A5C6ZJI0</accession>
<evidence type="ECO:0000313" key="1">
    <source>
        <dbReference type="EMBL" id="TXD89719.1"/>
    </source>
</evidence>
<dbReference type="OrthoDB" id="1115230at2"/>
<dbReference type="AlphaFoldDB" id="A0A5C6ZJI0"/>
<protein>
    <submittedName>
        <fullName evidence="1">DUF4837 family protein</fullName>
    </submittedName>
</protein>
<evidence type="ECO:0000313" key="2">
    <source>
        <dbReference type="Proteomes" id="UP000321578"/>
    </source>
</evidence>
<dbReference type="Proteomes" id="UP000321578">
    <property type="component" value="Unassembled WGS sequence"/>
</dbReference>
<reference evidence="1 2" key="1">
    <citation type="submission" date="2019-08" db="EMBL/GenBank/DDBJ databases">
        <title>Genomes of Subsaximicrobium wynnwilliamsii strains.</title>
        <authorList>
            <person name="Bowman J.P."/>
        </authorList>
    </citation>
    <scope>NUCLEOTIDE SEQUENCE [LARGE SCALE GENOMIC DNA]</scope>
    <source>
        <strain evidence="1 2">2-80-2</strain>
    </source>
</reference>
<proteinExistence type="predicted"/>
<gene>
    <name evidence="1" type="ORF">ESY86_08025</name>
</gene>
<name>A0A5C6ZJI0_9FLAO</name>
<comment type="caution">
    <text evidence="1">The sequence shown here is derived from an EMBL/GenBank/DDBJ whole genome shotgun (WGS) entry which is preliminary data.</text>
</comment>
<dbReference type="EMBL" id="VORO01000006">
    <property type="protein sequence ID" value="TXD89719.1"/>
    <property type="molecule type" value="Genomic_DNA"/>
</dbReference>
<dbReference type="Pfam" id="PF16125">
    <property type="entry name" value="DUF4837"/>
    <property type="match status" value="1"/>
</dbReference>
<organism evidence="1 2">
    <name type="scientific">Subsaximicrobium wynnwilliamsii</name>
    <dbReference type="NCBI Taxonomy" id="291179"/>
    <lineage>
        <taxon>Bacteria</taxon>
        <taxon>Pseudomonadati</taxon>
        <taxon>Bacteroidota</taxon>
        <taxon>Flavobacteriia</taxon>
        <taxon>Flavobacteriales</taxon>
        <taxon>Flavobacteriaceae</taxon>
        <taxon>Subsaximicrobium</taxon>
    </lineage>
</organism>